<dbReference type="PANTHER" id="PTHR48475:SF1">
    <property type="entry name" value="RNASE H TYPE-1 DOMAIN-CONTAINING PROTEIN"/>
    <property type="match status" value="1"/>
</dbReference>
<dbReference type="Gene3D" id="3.30.420.10">
    <property type="entry name" value="Ribonuclease H-like superfamily/Ribonuclease H"/>
    <property type="match status" value="1"/>
</dbReference>
<name>A0AA38G5Q6_TAXCH</name>
<dbReference type="EMBL" id="JAHRHJ020000005">
    <property type="protein sequence ID" value="KAH9315188.1"/>
    <property type="molecule type" value="Genomic_DNA"/>
</dbReference>
<dbReference type="InterPro" id="IPR036397">
    <property type="entry name" value="RNaseH_sf"/>
</dbReference>
<dbReference type="PANTHER" id="PTHR48475">
    <property type="entry name" value="RIBONUCLEASE H"/>
    <property type="match status" value="1"/>
</dbReference>
<evidence type="ECO:0008006" key="3">
    <source>
        <dbReference type="Google" id="ProtNLM"/>
    </source>
</evidence>
<organism evidence="1 2">
    <name type="scientific">Taxus chinensis</name>
    <name type="common">Chinese yew</name>
    <name type="synonym">Taxus wallichiana var. chinensis</name>
    <dbReference type="NCBI Taxonomy" id="29808"/>
    <lineage>
        <taxon>Eukaryota</taxon>
        <taxon>Viridiplantae</taxon>
        <taxon>Streptophyta</taxon>
        <taxon>Embryophyta</taxon>
        <taxon>Tracheophyta</taxon>
        <taxon>Spermatophyta</taxon>
        <taxon>Pinopsida</taxon>
        <taxon>Pinidae</taxon>
        <taxon>Conifers II</taxon>
        <taxon>Cupressales</taxon>
        <taxon>Taxaceae</taxon>
        <taxon>Taxus</taxon>
    </lineage>
</organism>
<evidence type="ECO:0000313" key="2">
    <source>
        <dbReference type="Proteomes" id="UP000824469"/>
    </source>
</evidence>
<evidence type="ECO:0000313" key="1">
    <source>
        <dbReference type="EMBL" id="KAH9315188.1"/>
    </source>
</evidence>
<dbReference type="InterPro" id="IPR012337">
    <property type="entry name" value="RNaseH-like_sf"/>
</dbReference>
<comment type="caution">
    <text evidence="1">The sequence shown here is derived from an EMBL/GenBank/DDBJ whole genome shotgun (WGS) entry which is preliminary data.</text>
</comment>
<sequence>IGIGDMIFCWKQSYLGTSWKCHCFIHKEDWSGTSIEGVSSHISLVKIGMGTYGLNSLDINAFDDEDHQHARLSPSDDIWLMCFDGACSQSGNGAGVVIKSPVGRQFNYTFQLSFEATNNTTEFEALCLGLQQALSLNIK</sequence>
<keyword evidence="2" id="KW-1185">Reference proteome</keyword>
<dbReference type="GO" id="GO:0003676">
    <property type="term" value="F:nucleic acid binding"/>
    <property type="evidence" value="ECO:0007669"/>
    <property type="project" value="InterPro"/>
</dbReference>
<protein>
    <recommendedName>
        <fullName evidence="3">RNase H type-1 domain-containing protein</fullName>
    </recommendedName>
</protein>
<proteinExistence type="predicted"/>
<dbReference type="Proteomes" id="UP000824469">
    <property type="component" value="Unassembled WGS sequence"/>
</dbReference>
<dbReference type="SUPFAM" id="SSF53098">
    <property type="entry name" value="Ribonuclease H-like"/>
    <property type="match status" value="1"/>
</dbReference>
<gene>
    <name evidence="1" type="ORF">KI387_023815</name>
</gene>
<accession>A0AA38G5Q6</accession>
<feature type="non-terminal residue" evidence="1">
    <location>
        <position position="1"/>
    </location>
</feature>
<reference evidence="1 2" key="1">
    <citation type="journal article" date="2021" name="Nat. Plants">
        <title>The Taxus genome provides insights into paclitaxel biosynthesis.</title>
        <authorList>
            <person name="Xiong X."/>
            <person name="Gou J."/>
            <person name="Liao Q."/>
            <person name="Li Y."/>
            <person name="Zhou Q."/>
            <person name="Bi G."/>
            <person name="Li C."/>
            <person name="Du R."/>
            <person name="Wang X."/>
            <person name="Sun T."/>
            <person name="Guo L."/>
            <person name="Liang H."/>
            <person name="Lu P."/>
            <person name="Wu Y."/>
            <person name="Zhang Z."/>
            <person name="Ro D.K."/>
            <person name="Shang Y."/>
            <person name="Huang S."/>
            <person name="Yan J."/>
        </authorList>
    </citation>
    <scope>NUCLEOTIDE SEQUENCE [LARGE SCALE GENOMIC DNA]</scope>
    <source>
        <strain evidence="1">Ta-2019</strain>
    </source>
</reference>
<dbReference type="AlphaFoldDB" id="A0AA38G5Q6"/>
<feature type="non-terminal residue" evidence="1">
    <location>
        <position position="139"/>
    </location>
</feature>